<dbReference type="SUPFAM" id="SSF109635">
    <property type="entry name" value="DnaK suppressor protein DksA, alpha-hairpin domain"/>
    <property type="match status" value="1"/>
</dbReference>
<dbReference type="NCBIfam" id="NF033459">
    <property type="entry name" value="DksA_like"/>
    <property type="match status" value="1"/>
</dbReference>
<dbReference type="InterPro" id="IPR037187">
    <property type="entry name" value="DnaK_N"/>
</dbReference>
<keyword evidence="2" id="KW-0863">Zinc-finger</keyword>
<feature type="domain" description="Zinc finger DksA/TraR C4-type" evidence="5">
    <location>
        <begin position="79"/>
        <end position="114"/>
    </location>
</feature>
<dbReference type="Proteomes" id="UP000594749">
    <property type="component" value="Chromosome"/>
</dbReference>
<dbReference type="GO" id="GO:0008270">
    <property type="term" value="F:zinc ion binding"/>
    <property type="evidence" value="ECO:0007669"/>
    <property type="project" value="UniProtKB-KW"/>
</dbReference>
<dbReference type="Gene3D" id="1.20.120.910">
    <property type="entry name" value="DksA, coiled-coil domain"/>
    <property type="match status" value="1"/>
</dbReference>
<reference evidence="6 7" key="1">
    <citation type="submission" date="2020-10" db="EMBL/GenBank/DDBJ databases">
        <title>Campylobacter and Helicobacter PacBio genomes.</title>
        <authorList>
            <person name="Lane C."/>
        </authorList>
    </citation>
    <scope>NUCLEOTIDE SEQUENCE [LARGE SCALE GENOMIC DNA]</scope>
    <source>
        <strain evidence="6 7">2016D-0077</strain>
    </source>
</reference>
<evidence type="ECO:0000256" key="4">
    <source>
        <dbReference type="PROSITE-ProRule" id="PRU00510"/>
    </source>
</evidence>
<dbReference type="InterPro" id="IPR000962">
    <property type="entry name" value="Znf_DskA_TraR"/>
</dbReference>
<protein>
    <submittedName>
        <fullName evidence="6">RNA polymerase-binding protein DksA</fullName>
    </submittedName>
</protein>
<proteinExistence type="predicted"/>
<dbReference type="PROSITE" id="PS51128">
    <property type="entry name" value="ZF_DKSA_2"/>
    <property type="match status" value="1"/>
</dbReference>
<dbReference type="PROSITE" id="PS01102">
    <property type="entry name" value="ZF_DKSA_1"/>
    <property type="match status" value="1"/>
</dbReference>
<feature type="zinc finger region" description="dksA C4-type" evidence="4">
    <location>
        <begin position="84"/>
        <end position="108"/>
    </location>
</feature>
<evidence type="ECO:0000256" key="2">
    <source>
        <dbReference type="ARBA" id="ARBA00022771"/>
    </source>
</evidence>
<dbReference type="PANTHER" id="PTHR33823">
    <property type="entry name" value="RNA POLYMERASE-BINDING TRANSCRIPTION FACTOR DKSA-RELATED"/>
    <property type="match status" value="1"/>
</dbReference>
<name>A0A7M1LDJ1_9BACT</name>
<dbReference type="PANTHER" id="PTHR33823:SF4">
    <property type="entry name" value="GENERAL STRESS PROTEIN 16O"/>
    <property type="match status" value="1"/>
</dbReference>
<keyword evidence="7" id="KW-1185">Reference proteome</keyword>
<evidence type="ECO:0000256" key="1">
    <source>
        <dbReference type="ARBA" id="ARBA00022723"/>
    </source>
</evidence>
<dbReference type="InterPro" id="IPR020458">
    <property type="entry name" value="Znf_DskA_TraR_CS"/>
</dbReference>
<organism evidence="6 7">
    <name type="scientific">Campylobacter corcagiensis</name>
    <dbReference type="NCBI Taxonomy" id="1448857"/>
    <lineage>
        <taxon>Bacteria</taxon>
        <taxon>Pseudomonadati</taxon>
        <taxon>Campylobacterota</taxon>
        <taxon>Epsilonproteobacteria</taxon>
        <taxon>Campylobacterales</taxon>
        <taxon>Campylobacteraceae</taxon>
        <taxon>Campylobacter</taxon>
    </lineage>
</organism>
<dbReference type="Pfam" id="PF01258">
    <property type="entry name" value="zf-dskA_traR"/>
    <property type="match status" value="1"/>
</dbReference>
<dbReference type="EMBL" id="CP063078">
    <property type="protein sequence ID" value="QOQ86632.1"/>
    <property type="molecule type" value="Genomic_DNA"/>
</dbReference>
<dbReference type="SUPFAM" id="SSF57716">
    <property type="entry name" value="Glucocorticoid receptor-like (DNA-binding domain)"/>
    <property type="match status" value="1"/>
</dbReference>
<evidence type="ECO:0000259" key="5">
    <source>
        <dbReference type="Pfam" id="PF01258"/>
    </source>
</evidence>
<dbReference type="OrthoDB" id="9803742at2"/>
<keyword evidence="3" id="KW-0862">Zinc</keyword>
<accession>A0A7M1LDJ1</accession>
<sequence length="116" mass="12967">MKQTELEFFKKLLENRRVEIVNSIKNSASEISELMQSGAVDEFDMASISTDSNLEQSLSSKQKFELHEIDVALAKIKNGSYGVCEMCEDTINMARLKAKPTASLCIACKEISEKNI</sequence>
<evidence type="ECO:0000256" key="3">
    <source>
        <dbReference type="ARBA" id="ARBA00022833"/>
    </source>
</evidence>
<dbReference type="RefSeq" id="WP_025802887.1">
    <property type="nucleotide sequence ID" value="NZ_CP053842.1"/>
</dbReference>
<evidence type="ECO:0000313" key="7">
    <source>
        <dbReference type="Proteomes" id="UP000594749"/>
    </source>
</evidence>
<dbReference type="AlphaFoldDB" id="A0A7M1LDJ1"/>
<keyword evidence="1" id="KW-0479">Metal-binding</keyword>
<gene>
    <name evidence="6" type="primary">dksA</name>
    <name evidence="6" type="ORF">IMC76_05215</name>
</gene>
<evidence type="ECO:0000313" key="6">
    <source>
        <dbReference type="EMBL" id="QOQ86632.1"/>
    </source>
</evidence>